<comment type="subcellular location">
    <subcellularLocation>
        <location evidence="1">Membrane</location>
        <topology evidence="1">Single-pass membrane protein</topology>
    </subcellularLocation>
</comment>
<sequence>MSSSSGTSALQSTSPGIPSSTTASSSTQEPQSSTASTTQGSQHTPSSGGGGGVSGGAVAGTAIGCLIAGAAIACIVLFLLFRRQKKRQAAAYYQQHLPHNGGVPEPEKGAMAATTAASGNVDNLLPQPVEDGAITKELSRIRDNIKNHVRAYYHFDAVPATEIEESKLTDLATASGLSTSALINVILNPSTRAEAIRLFIAWVAMSRCTGERHPTLLPDELSRLAVTIAGKNGKNAAQSALFSRWKAITGALLQPRYGKQDPNAQSQSVAEAIAELDSVLAPFVKGNLDGDQRRRNLDMIISRSAQLAFLLFSQPGSFSFDFSGMGQQGLVVFPGLFQVIGDQAQMLSPPRLLLEKEVVAGIGY</sequence>
<protein>
    <submittedName>
        <fullName evidence="7">Uncharacterized protein</fullName>
    </submittedName>
</protein>
<keyword evidence="8" id="KW-1185">Reference proteome</keyword>
<dbReference type="PANTHER" id="PTHR15549:SF26">
    <property type="entry name" value="AXIAL BUDDING PATTERN PROTEIN 2-RELATED"/>
    <property type="match status" value="1"/>
</dbReference>
<evidence type="ECO:0000256" key="5">
    <source>
        <dbReference type="SAM" id="MobiDB-lite"/>
    </source>
</evidence>
<dbReference type="PANTHER" id="PTHR15549">
    <property type="entry name" value="PAIRED IMMUNOGLOBULIN-LIKE TYPE 2 RECEPTOR"/>
    <property type="match status" value="1"/>
</dbReference>
<feature type="compositionally biased region" description="Low complexity" evidence="5">
    <location>
        <begin position="31"/>
        <end position="46"/>
    </location>
</feature>
<evidence type="ECO:0000256" key="2">
    <source>
        <dbReference type="ARBA" id="ARBA00022692"/>
    </source>
</evidence>
<reference evidence="7" key="1">
    <citation type="journal article" date="2020" name="Stud. Mycol.">
        <title>101 Dothideomycetes genomes: a test case for predicting lifestyles and emergence of pathogens.</title>
        <authorList>
            <person name="Haridas S."/>
            <person name="Albert R."/>
            <person name="Binder M."/>
            <person name="Bloem J."/>
            <person name="Labutti K."/>
            <person name="Salamov A."/>
            <person name="Andreopoulos B."/>
            <person name="Baker S."/>
            <person name="Barry K."/>
            <person name="Bills G."/>
            <person name="Bluhm B."/>
            <person name="Cannon C."/>
            <person name="Castanera R."/>
            <person name="Culley D."/>
            <person name="Daum C."/>
            <person name="Ezra D."/>
            <person name="Gonzalez J."/>
            <person name="Henrissat B."/>
            <person name="Kuo A."/>
            <person name="Liang C."/>
            <person name="Lipzen A."/>
            <person name="Lutzoni F."/>
            <person name="Magnuson J."/>
            <person name="Mondo S."/>
            <person name="Nolan M."/>
            <person name="Ohm R."/>
            <person name="Pangilinan J."/>
            <person name="Park H.-J."/>
            <person name="Ramirez L."/>
            <person name="Alfaro M."/>
            <person name="Sun H."/>
            <person name="Tritt A."/>
            <person name="Yoshinaga Y."/>
            <person name="Zwiers L.-H."/>
            <person name="Turgeon B."/>
            <person name="Goodwin S."/>
            <person name="Spatafora J."/>
            <person name="Crous P."/>
            <person name="Grigoriev I."/>
        </authorList>
    </citation>
    <scope>NUCLEOTIDE SEQUENCE</scope>
    <source>
        <strain evidence="7">CBS 207.26</strain>
    </source>
</reference>
<dbReference type="GO" id="GO:0071944">
    <property type="term" value="C:cell periphery"/>
    <property type="evidence" value="ECO:0007669"/>
    <property type="project" value="UniProtKB-ARBA"/>
</dbReference>
<evidence type="ECO:0000256" key="1">
    <source>
        <dbReference type="ARBA" id="ARBA00004167"/>
    </source>
</evidence>
<accession>A0A6A6DVX3</accession>
<evidence type="ECO:0000313" key="8">
    <source>
        <dbReference type="Proteomes" id="UP000800200"/>
    </source>
</evidence>
<feature type="compositionally biased region" description="Polar residues" evidence="5">
    <location>
        <begin position="15"/>
        <end position="30"/>
    </location>
</feature>
<feature type="compositionally biased region" description="Low complexity" evidence="5">
    <location>
        <begin position="1"/>
        <end position="14"/>
    </location>
</feature>
<dbReference type="EMBL" id="ML994644">
    <property type="protein sequence ID" value="KAF2183183.1"/>
    <property type="molecule type" value="Genomic_DNA"/>
</dbReference>
<organism evidence="7 8">
    <name type="scientific">Zopfia rhizophila CBS 207.26</name>
    <dbReference type="NCBI Taxonomy" id="1314779"/>
    <lineage>
        <taxon>Eukaryota</taxon>
        <taxon>Fungi</taxon>
        <taxon>Dikarya</taxon>
        <taxon>Ascomycota</taxon>
        <taxon>Pezizomycotina</taxon>
        <taxon>Dothideomycetes</taxon>
        <taxon>Dothideomycetes incertae sedis</taxon>
        <taxon>Zopfiaceae</taxon>
        <taxon>Zopfia</taxon>
    </lineage>
</organism>
<keyword evidence="3 6" id="KW-1133">Transmembrane helix</keyword>
<evidence type="ECO:0000256" key="4">
    <source>
        <dbReference type="ARBA" id="ARBA00023136"/>
    </source>
</evidence>
<evidence type="ECO:0000256" key="6">
    <source>
        <dbReference type="SAM" id="Phobius"/>
    </source>
</evidence>
<dbReference type="InterPro" id="IPR051694">
    <property type="entry name" value="Immunoregulatory_rcpt-like"/>
</dbReference>
<feature type="region of interest" description="Disordered" evidence="5">
    <location>
        <begin position="1"/>
        <end position="52"/>
    </location>
</feature>
<dbReference type="AlphaFoldDB" id="A0A6A6DVX3"/>
<feature type="transmembrane region" description="Helical" evidence="6">
    <location>
        <begin position="57"/>
        <end position="81"/>
    </location>
</feature>
<keyword evidence="2 6" id="KW-0812">Transmembrane</keyword>
<keyword evidence="4 6" id="KW-0472">Membrane</keyword>
<dbReference type="Proteomes" id="UP000800200">
    <property type="component" value="Unassembled WGS sequence"/>
</dbReference>
<evidence type="ECO:0000313" key="7">
    <source>
        <dbReference type="EMBL" id="KAF2183183.1"/>
    </source>
</evidence>
<gene>
    <name evidence="7" type="ORF">K469DRAFT_711155</name>
</gene>
<dbReference type="OrthoDB" id="5421765at2759"/>
<dbReference type="GO" id="GO:0016020">
    <property type="term" value="C:membrane"/>
    <property type="evidence" value="ECO:0007669"/>
    <property type="project" value="UniProtKB-SubCell"/>
</dbReference>
<name>A0A6A6DVX3_9PEZI</name>
<proteinExistence type="predicted"/>
<evidence type="ECO:0000256" key="3">
    <source>
        <dbReference type="ARBA" id="ARBA00022989"/>
    </source>
</evidence>